<proteinExistence type="inferred from homology"/>
<dbReference type="InterPro" id="IPR006050">
    <property type="entry name" value="DNA_photolyase_N"/>
</dbReference>
<evidence type="ECO:0000259" key="8">
    <source>
        <dbReference type="PROSITE" id="PS51645"/>
    </source>
</evidence>
<feature type="site" description="Electron transfer via tryptophanyl radical" evidence="6">
    <location>
        <position position="301"/>
    </location>
</feature>
<dbReference type="GO" id="GO:0006950">
    <property type="term" value="P:response to stress"/>
    <property type="evidence" value="ECO:0007669"/>
    <property type="project" value="UniProtKB-ARBA"/>
</dbReference>
<dbReference type="PANTHER" id="PTHR11455:SF9">
    <property type="entry name" value="CRYPTOCHROME CIRCADIAN CLOCK 5 ISOFORM X1"/>
    <property type="match status" value="1"/>
</dbReference>
<dbReference type="PROSITE" id="PS00691">
    <property type="entry name" value="DNA_PHOTOLYASES_1_2"/>
    <property type="match status" value="1"/>
</dbReference>
<dbReference type="InterPro" id="IPR014729">
    <property type="entry name" value="Rossmann-like_a/b/a_fold"/>
</dbReference>
<dbReference type="GO" id="GO:0003677">
    <property type="term" value="F:DNA binding"/>
    <property type="evidence" value="ECO:0007669"/>
    <property type="project" value="TreeGrafter"/>
</dbReference>
<dbReference type="RefSeq" id="WP_122226010.1">
    <property type="nucleotide sequence ID" value="NZ_RDQO01000001.1"/>
</dbReference>
<dbReference type="OrthoDB" id="9772484at2"/>
<dbReference type="GO" id="GO:0003904">
    <property type="term" value="F:deoxyribodipyrimidine photo-lyase activity"/>
    <property type="evidence" value="ECO:0007669"/>
    <property type="project" value="TreeGrafter"/>
</dbReference>
<dbReference type="Gene3D" id="1.25.40.80">
    <property type="match status" value="1"/>
</dbReference>
<dbReference type="EMBL" id="RDQO01000001">
    <property type="protein sequence ID" value="RMX07887.1"/>
    <property type="molecule type" value="Genomic_DNA"/>
</dbReference>
<accession>A0A3M6QXZ8</accession>
<dbReference type="SUPFAM" id="SSF48173">
    <property type="entry name" value="Cryptochrome/photolyase FAD-binding domain"/>
    <property type="match status" value="1"/>
</dbReference>
<dbReference type="GO" id="GO:0071949">
    <property type="term" value="F:FAD binding"/>
    <property type="evidence" value="ECO:0007669"/>
    <property type="project" value="TreeGrafter"/>
</dbReference>
<dbReference type="PRINTS" id="PR00147">
    <property type="entry name" value="DNAPHOTLYASE"/>
</dbReference>
<reference evidence="9 10" key="1">
    <citation type="submission" date="2018-10" db="EMBL/GenBank/DDBJ databases">
        <title>Draft genome of Cortibacter populi DSM10536.</title>
        <authorList>
            <person name="Bernier A.-M."/>
            <person name="Bernard K."/>
        </authorList>
    </citation>
    <scope>NUCLEOTIDE SEQUENCE [LARGE SCALE GENOMIC DNA]</scope>
    <source>
        <strain evidence="9 10">DSM 105136</strain>
    </source>
</reference>
<dbReference type="InterPro" id="IPR036134">
    <property type="entry name" value="Crypto/Photolyase_FAD-like_sf"/>
</dbReference>
<keyword evidence="2 5" id="KW-0285">Flavoprotein</keyword>
<evidence type="ECO:0000313" key="9">
    <source>
        <dbReference type="EMBL" id="RMX07887.1"/>
    </source>
</evidence>
<dbReference type="Pfam" id="PF00875">
    <property type="entry name" value="DNA_photolyase"/>
    <property type="match status" value="1"/>
</dbReference>
<keyword evidence="9" id="KW-0456">Lyase</keyword>
<dbReference type="PANTHER" id="PTHR11455">
    <property type="entry name" value="CRYPTOCHROME"/>
    <property type="match status" value="1"/>
</dbReference>
<keyword evidence="3 5" id="KW-0274">FAD</keyword>
<comment type="similarity">
    <text evidence="7">Belongs to the DNA photolyase family.</text>
</comment>
<dbReference type="SUPFAM" id="SSF52425">
    <property type="entry name" value="Cryptochrome/photolyase, N-terminal domain"/>
    <property type="match status" value="1"/>
</dbReference>
<comment type="cofactor">
    <cofactor evidence="5">
        <name>FAD</name>
        <dbReference type="ChEBI" id="CHEBI:57692"/>
    </cofactor>
    <text evidence="5">Binds 1 FAD per subunit.</text>
</comment>
<feature type="binding site" evidence="5">
    <location>
        <begin position="270"/>
        <end position="277"/>
    </location>
    <ligand>
        <name>FAD</name>
        <dbReference type="ChEBI" id="CHEBI:57692"/>
    </ligand>
</feature>
<dbReference type="InterPro" id="IPR036155">
    <property type="entry name" value="Crypto/Photolyase_N_sf"/>
</dbReference>
<dbReference type="GO" id="GO:0009416">
    <property type="term" value="P:response to light stimulus"/>
    <property type="evidence" value="ECO:0007669"/>
    <property type="project" value="TreeGrafter"/>
</dbReference>
<sequence>MTAAGGAPTAIFWLRRDLRLHDNAGLWHALNEHARVQPVFIFDTDILGALRSRADRRVDFIHQALRQLDAALRRHGSALRVYVGTAEEAFGRILQDFAVSAVYANEDYEPVAVARDARVQRLLAARGVAWHGSKDQVVFAQREVVKDDGQPYTVFTPYSRKWKSRLDASHLQPWPSEQHLANLAPADPADFAAPAGGGLPELAALGFEPTGLVYAPPSVPAKLLRAYQAERDFPAAAGTSQLGVHLRFGTGSIRALVQTARGLSETFLNELIWREFFQMLLWHYPQTVDKAFKPAYDAIAWRNDVSEFERWKVGTTGYPLVDAGMRELNATGFMHNRVRMVVASFLCKHLLIDWRWGEAYFAAQLLDYDQSANVGNWQWAAGCGADAAPYFRVFNPELQAGKFDRDGRYIRHWVPEWGSSAYPSPMVEHAAARQRCLDAYRKALESAD</sequence>
<feature type="binding site" evidence="5">
    <location>
        <begin position="367"/>
        <end position="369"/>
    </location>
    <ligand>
        <name>FAD</name>
        <dbReference type="ChEBI" id="CHEBI:57692"/>
    </ligand>
</feature>
<evidence type="ECO:0000256" key="1">
    <source>
        <dbReference type="ARBA" id="ARBA00001932"/>
    </source>
</evidence>
<evidence type="ECO:0000256" key="7">
    <source>
        <dbReference type="RuleBase" id="RU004182"/>
    </source>
</evidence>
<dbReference type="Pfam" id="PF03441">
    <property type="entry name" value="FAD_binding_7"/>
    <property type="match status" value="1"/>
</dbReference>
<dbReference type="Gene3D" id="3.40.50.620">
    <property type="entry name" value="HUPs"/>
    <property type="match status" value="1"/>
</dbReference>
<dbReference type="GO" id="GO:0006139">
    <property type="term" value="P:nucleobase-containing compound metabolic process"/>
    <property type="evidence" value="ECO:0007669"/>
    <property type="project" value="UniProtKB-ARBA"/>
</dbReference>
<dbReference type="PROSITE" id="PS51645">
    <property type="entry name" value="PHR_CRY_ALPHA_BETA"/>
    <property type="match status" value="1"/>
</dbReference>
<evidence type="ECO:0000256" key="2">
    <source>
        <dbReference type="ARBA" id="ARBA00022630"/>
    </source>
</evidence>
<evidence type="ECO:0000256" key="5">
    <source>
        <dbReference type="PIRSR" id="PIRSR602081-1"/>
    </source>
</evidence>
<evidence type="ECO:0000256" key="4">
    <source>
        <dbReference type="ARBA" id="ARBA00022991"/>
    </source>
</evidence>
<evidence type="ECO:0000256" key="3">
    <source>
        <dbReference type="ARBA" id="ARBA00022827"/>
    </source>
</evidence>
<dbReference type="InterPro" id="IPR018394">
    <property type="entry name" value="DNA_photolyase_1_CS_C"/>
</dbReference>
<organism evidence="9 10">
    <name type="scientific">Corticibacter populi</name>
    <dbReference type="NCBI Taxonomy" id="1550736"/>
    <lineage>
        <taxon>Bacteria</taxon>
        <taxon>Pseudomonadati</taxon>
        <taxon>Pseudomonadota</taxon>
        <taxon>Betaproteobacteria</taxon>
        <taxon>Burkholderiales</taxon>
        <taxon>Comamonadaceae</taxon>
        <taxon>Corticibacter</taxon>
    </lineage>
</organism>
<feature type="domain" description="Photolyase/cryptochrome alpha/beta" evidence="8">
    <location>
        <begin position="8"/>
        <end position="138"/>
    </location>
</feature>
<protein>
    <submittedName>
        <fullName evidence="9">Deoxyribodipyrimidine photo-lyase</fullName>
    </submittedName>
</protein>
<name>A0A3M6QXZ8_9BURK</name>
<comment type="cofactor">
    <cofactor evidence="1">
        <name>(6R)-5,10-methylene-5,6,7,8-tetrahydrofolate</name>
        <dbReference type="ChEBI" id="CHEBI:15636"/>
    </cofactor>
</comment>
<keyword evidence="10" id="KW-1185">Reference proteome</keyword>
<dbReference type="PROSITE" id="PS00394">
    <property type="entry name" value="DNA_PHOTOLYASES_1_1"/>
    <property type="match status" value="1"/>
</dbReference>
<dbReference type="Gene3D" id="1.10.579.10">
    <property type="entry name" value="DNA Cyclobutane Dipyrimidine Photolyase, subunit A, domain 3"/>
    <property type="match status" value="1"/>
</dbReference>
<dbReference type="Proteomes" id="UP000278006">
    <property type="component" value="Unassembled WGS sequence"/>
</dbReference>
<feature type="binding site" evidence="5">
    <location>
        <position position="267"/>
    </location>
    <ligand>
        <name>FAD</name>
        <dbReference type="ChEBI" id="CHEBI:57692"/>
    </ligand>
</feature>
<feature type="site" description="Electron transfer via tryptophanyl radical" evidence="6">
    <location>
        <position position="354"/>
    </location>
</feature>
<keyword evidence="4 7" id="KW-0157">Chromophore</keyword>
<dbReference type="InterPro" id="IPR002081">
    <property type="entry name" value="Cryptochrome/DNA_photolyase_1"/>
</dbReference>
<gene>
    <name evidence="9" type="ORF">D8I35_01825</name>
</gene>
<dbReference type="InterPro" id="IPR005101">
    <property type="entry name" value="Cryptochr/Photolyase_FAD-bd"/>
</dbReference>
<feature type="binding site" evidence="5">
    <location>
        <position position="227"/>
    </location>
    <ligand>
        <name>FAD</name>
        <dbReference type="ChEBI" id="CHEBI:57692"/>
    </ligand>
</feature>
<evidence type="ECO:0000313" key="10">
    <source>
        <dbReference type="Proteomes" id="UP000278006"/>
    </source>
</evidence>
<evidence type="ECO:0000256" key="6">
    <source>
        <dbReference type="PIRSR" id="PIRSR602081-2"/>
    </source>
</evidence>
<feature type="site" description="Electron transfer via tryptophanyl radical" evidence="6">
    <location>
        <position position="377"/>
    </location>
</feature>
<comment type="caution">
    <text evidence="9">The sequence shown here is derived from an EMBL/GenBank/DDBJ whole genome shotgun (WGS) entry which is preliminary data.</text>
</comment>
<dbReference type="AlphaFoldDB" id="A0A3M6QXZ8"/>